<reference evidence="10 11" key="1">
    <citation type="submission" date="2014-04" db="EMBL/GenBank/DDBJ databases">
        <authorList>
            <person name="Bishop-Lilly K.A."/>
            <person name="Broomall S.M."/>
            <person name="Chain P.S."/>
            <person name="Chertkov O."/>
            <person name="Coyne S.R."/>
            <person name="Daligault H.E."/>
            <person name="Davenport K.W."/>
            <person name="Erkkila T."/>
            <person name="Frey K.G."/>
            <person name="Gibbons H.S."/>
            <person name="Gu W."/>
            <person name="Jaissle J."/>
            <person name="Johnson S.L."/>
            <person name="Koroleva G.I."/>
            <person name="Ladner J.T."/>
            <person name="Lo C.-C."/>
            <person name="Minogue T.D."/>
            <person name="Munk C."/>
            <person name="Palacios G.F."/>
            <person name="Redden C.L."/>
            <person name="Rosenzweig C.N."/>
            <person name="Scholz M.B."/>
            <person name="Teshima H."/>
            <person name="Xu Y."/>
        </authorList>
    </citation>
    <scope>NUCLEOTIDE SEQUENCE [LARGE SCALE GENOMIC DNA]</scope>
    <source>
        <strain evidence="10 11">8244</strain>
    </source>
</reference>
<dbReference type="EMBL" id="JMQA01000047">
    <property type="protein sequence ID" value="KFM94482.1"/>
    <property type="molecule type" value="Genomic_DNA"/>
</dbReference>
<evidence type="ECO:0000256" key="5">
    <source>
        <dbReference type="ARBA" id="ARBA00023136"/>
    </source>
</evidence>
<dbReference type="Pfam" id="PF25198">
    <property type="entry name" value="Spore_GerAC_N"/>
    <property type="match status" value="1"/>
</dbReference>
<dbReference type="Proteomes" id="UP000029278">
    <property type="component" value="Unassembled WGS sequence"/>
</dbReference>
<dbReference type="PANTHER" id="PTHR35789:SF1">
    <property type="entry name" value="SPORE GERMINATION PROTEIN B3"/>
    <property type="match status" value="1"/>
</dbReference>
<evidence type="ECO:0000313" key="10">
    <source>
        <dbReference type="EMBL" id="KFM94482.1"/>
    </source>
</evidence>
<comment type="similarity">
    <text evidence="2">Belongs to the GerABKC lipoprotein family.</text>
</comment>
<dbReference type="PANTHER" id="PTHR35789">
    <property type="entry name" value="SPORE GERMINATION PROTEIN B3"/>
    <property type="match status" value="1"/>
</dbReference>
<keyword evidence="7" id="KW-0449">Lipoprotein</keyword>
<feature type="domain" description="Spore germination protein N-terminal" evidence="9">
    <location>
        <begin position="25"/>
        <end position="202"/>
    </location>
</feature>
<evidence type="ECO:0000256" key="2">
    <source>
        <dbReference type="ARBA" id="ARBA00007886"/>
    </source>
</evidence>
<feature type="domain" description="Spore germination GerAC-like C-terminal" evidence="8">
    <location>
        <begin position="228"/>
        <end position="393"/>
    </location>
</feature>
<dbReference type="HOGENOM" id="CLU_051140_0_2_9"/>
<comment type="caution">
    <text evidence="10">The sequence shown here is derived from an EMBL/GenBank/DDBJ whole genome shotgun (WGS) entry which is preliminary data.</text>
</comment>
<gene>
    <name evidence="10" type="ORF">DJ90_1420</name>
</gene>
<evidence type="ECO:0000313" key="11">
    <source>
        <dbReference type="Proteomes" id="UP000029278"/>
    </source>
</evidence>
<keyword evidence="11" id="KW-1185">Reference proteome</keyword>
<keyword evidence="4" id="KW-0732">Signal</keyword>
<dbReference type="InterPro" id="IPR046953">
    <property type="entry name" value="Spore_GerAC-like_C"/>
</dbReference>
<evidence type="ECO:0000256" key="3">
    <source>
        <dbReference type="ARBA" id="ARBA00022544"/>
    </source>
</evidence>
<dbReference type="NCBIfam" id="TIGR02887">
    <property type="entry name" value="spore_ger_x_C"/>
    <property type="match status" value="1"/>
</dbReference>
<keyword evidence="3" id="KW-0309">Germination</keyword>
<accession>A0A090Y9I1</accession>
<dbReference type="GO" id="GO:0016020">
    <property type="term" value="C:membrane"/>
    <property type="evidence" value="ECO:0007669"/>
    <property type="project" value="UniProtKB-SubCell"/>
</dbReference>
<comment type="subcellular location">
    <subcellularLocation>
        <location evidence="1">Membrane</location>
        <topology evidence="1">Lipid-anchor</topology>
    </subcellularLocation>
</comment>
<dbReference type="Pfam" id="PF05504">
    <property type="entry name" value="Spore_GerAC"/>
    <property type="match status" value="1"/>
</dbReference>
<dbReference type="OrthoDB" id="9816067at2"/>
<proteinExistence type="inferred from homology"/>
<dbReference type="GO" id="GO:0009847">
    <property type="term" value="P:spore germination"/>
    <property type="evidence" value="ECO:0007669"/>
    <property type="project" value="InterPro"/>
</dbReference>
<sequence>MNWSRRGRLILAAILPLFLTTGCWDSSEVNDLALELAWGIDEAKDKGILISAQVIIPSQISSVQGQGGGSGGGPGKPYFVVSGAGRDTLDAVQQMQTKLSRLVFRGHRRIIVIGEPLARKGIKDVLDTYTRDPNLKLRTDVFIVKEGTAKDFLKVSYPLEKIPGLGALKEYDQIGSLQEMGFINLMISAASEESCSALPAVAVGFDPADQEGEGRQDHSNAKGFRIAGTGIFDKDLKLLGFLNGNEARALRWINGQLRKLVVTATVPQVNGYASLEMNKIGSKIQPMFQGDKLKFQVTLIGEGMIRENNTNLDLTKLHNIARVKDALEKHVEERTLQTITKVQKEYGVDVFGFGETVHRKHLSRWRSLKNDWNKEFREAEVSVKANLTIRRIGVTGPSLHLQEDNIQK</sequence>
<protein>
    <submittedName>
        <fullName evidence="10">Germination, Ger(X)C family protein</fullName>
    </submittedName>
</protein>
<dbReference type="Gene3D" id="3.30.300.210">
    <property type="entry name" value="Nutrient germinant receptor protein C, domain 3"/>
    <property type="match status" value="1"/>
</dbReference>
<dbReference type="PROSITE" id="PS51257">
    <property type="entry name" value="PROKAR_LIPOPROTEIN"/>
    <property type="match status" value="1"/>
</dbReference>
<evidence type="ECO:0000256" key="1">
    <source>
        <dbReference type="ARBA" id="ARBA00004635"/>
    </source>
</evidence>
<evidence type="ECO:0000259" key="8">
    <source>
        <dbReference type="Pfam" id="PF05504"/>
    </source>
</evidence>
<dbReference type="InterPro" id="IPR057336">
    <property type="entry name" value="GerAC_N"/>
</dbReference>
<dbReference type="RefSeq" id="WP_036618796.1">
    <property type="nucleotide sequence ID" value="NZ_JAKOBR010000009.1"/>
</dbReference>
<dbReference type="InterPro" id="IPR038501">
    <property type="entry name" value="Spore_GerAC_C_sf"/>
</dbReference>
<dbReference type="PATRIC" id="fig|44252.3.peg.5700"/>
<evidence type="ECO:0000256" key="7">
    <source>
        <dbReference type="ARBA" id="ARBA00023288"/>
    </source>
</evidence>
<keyword evidence="6" id="KW-0564">Palmitate</keyword>
<dbReference type="STRING" id="44252.DJ90_1420"/>
<dbReference type="InterPro" id="IPR008844">
    <property type="entry name" value="Spore_GerAC-like"/>
</dbReference>
<dbReference type="GeneID" id="77010789"/>
<evidence type="ECO:0000259" key="9">
    <source>
        <dbReference type="Pfam" id="PF25198"/>
    </source>
</evidence>
<evidence type="ECO:0000256" key="4">
    <source>
        <dbReference type="ARBA" id="ARBA00022729"/>
    </source>
</evidence>
<evidence type="ECO:0000256" key="6">
    <source>
        <dbReference type="ARBA" id="ARBA00023139"/>
    </source>
</evidence>
<keyword evidence="5" id="KW-0472">Membrane</keyword>
<name>A0A090Y9I1_PAEMA</name>
<organism evidence="10 11">
    <name type="scientific">Paenibacillus macerans</name>
    <name type="common">Bacillus macerans</name>
    <dbReference type="NCBI Taxonomy" id="44252"/>
    <lineage>
        <taxon>Bacteria</taxon>
        <taxon>Bacillati</taxon>
        <taxon>Bacillota</taxon>
        <taxon>Bacilli</taxon>
        <taxon>Bacillales</taxon>
        <taxon>Paenibacillaceae</taxon>
        <taxon>Paenibacillus</taxon>
    </lineage>
</organism>
<dbReference type="AlphaFoldDB" id="A0A090Y9I1"/>